<evidence type="ECO:0000256" key="7">
    <source>
        <dbReference type="SAM" id="Phobius"/>
    </source>
</evidence>
<feature type="transmembrane region" description="Helical" evidence="7">
    <location>
        <begin position="330"/>
        <end position="352"/>
    </location>
</feature>
<dbReference type="GO" id="GO:0005886">
    <property type="term" value="C:plasma membrane"/>
    <property type="evidence" value="ECO:0007669"/>
    <property type="project" value="UniProtKB-SubCell"/>
</dbReference>
<evidence type="ECO:0000259" key="8">
    <source>
        <dbReference type="PROSITE" id="PS50850"/>
    </source>
</evidence>
<feature type="transmembrane region" description="Helical" evidence="7">
    <location>
        <begin position="295"/>
        <end position="318"/>
    </location>
</feature>
<evidence type="ECO:0000256" key="6">
    <source>
        <dbReference type="ARBA" id="ARBA00023136"/>
    </source>
</evidence>
<dbReference type="Pfam" id="PF07690">
    <property type="entry name" value="MFS_1"/>
    <property type="match status" value="1"/>
</dbReference>
<keyword evidence="4 7" id="KW-0812">Transmembrane</keyword>
<keyword evidence="2" id="KW-0813">Transport</keyword>
<dbReference type="SUPFAM" id="SSF103473">
    <property type="entry name" value="MFS general substrate transporter"/>
    <property type="match status" value="1"/>
</dbReference>
<feature type="domain" description="Major facilitator superfamily (MFS) profile" evidence="8">
    <location>
        <begin position="6"/>
        <end position="385"/>
    </location>
</feature>
<feature type="transmembrane region" description="Helical" evidence="7">
    <location>
        <begin position="7"/>
        <end position="33"/>
    </location>
</feature>
<accession>A0AAU8F3U4</accession>
<feature type="transmembrane region" description="Helical" evidence="7">
    <location>
        <begin position="238"/>
        <end position="259"/>
    </location>
</feature>
<feature type="transmembrane region" description="Helical" evidence="7">
    <location>
        <begin position="205"/>
        <end position="226"/>
    </location>
</feature>
<feature type="transmembrane region" description="Helical" evidence="7">
    <location>
        <begin position="162"/>
        <end position="184"/>
    </location>
</feature>
<dbReference type="PROSITE" id="PS50850">
    <property type="entry name" value="MFS"/>
    <property type="match status" value="1"/>
</dbReference>
<evidence type="ECO:0000256" key="3">
    <source>
        <dbReference type="ARBA" id="ARBA00022475"/>
    </source>
</evidence>
<sequence length="391" mass="42768">MKKVNPLLILTLAIGVFGIITTEMGIVGVLPQITEKFGISTTKAGFLVSIFALVVAISGPFLILLVSSINRKIILLTAIFIFVIANLIYAYTTQFEIMLIFRILPAALHPLFFSIALVTAAKLVPPEKSGQAVTKVFMGITVGFALGVPLTSYLADQFSLEIAFLFGAFVNTVAFIGILLLLPSMPVKEKMSFGKQIRILGKPGLWLNILTVTFLFAAMFSVYSYFAEYLAKVTSMNGSLISIMLFIFGIVMILGNHLFGGLLQKSIINTVISFPILYSIVYILVYYLGSYLVPMIFIVFIWGIVHAGGLIVGQTWLISEAKEAPEFGNSLFVSFSNLGITLGTIIGGWFISNLGIHQLIWSGFIFTLLSFLLIIIKLKFFNSNSQASLSS</sequence>
<feature type="transmembrane region" description="Helical" evidence="7">
    <location>
        <begin position="271"/>
        <end position="289"/>
    </location>
</feature>
<name>A0AAU8F3U4_9BACI</name>
<evidence type="ECO:0000256" key="4">
    <source>
        <dbReference type="ARBA" id="ARBA00022692"/>
    </source>
</evidence>
<evidence type="ECO:0000256" key="2">
    <source>
        <dbReference type="ARBA" id="ARBA00022448"/>
    </source>
</evidence>
<keyword evidence="6 7" id="KW-0472">Membrane</keyword>
<keyword evidence="3" id="KW-1003">Cell membrane</keyword>
<evidence type="ECO:0000256" key="5">
    <source>
        <dbReference type="ARBA" id="ARBA00022989"/>
    </source>
</evidence>
<protein>
    <submittedName>
        <fullName evidence="9">MFS transporter</fullName>
    </submittedName>
</protein>
<feature type="transmembrane region" description="Helical" evidence="7">
    <location>
        <begin position="73"/>
        <end position="91"/>
    </location>
</feature>
<dbReference type="PANTHER" id="PTHR43124">
    <property type="entry name" value="PURINE EFFLUX PUMP PBUE"/>
    <property type="match status" value="1"/>
</dbReference>
<evidence type="ECO:0000256" key="1">
    <source>
        <dbReference type="ARBA" id="ARBA00004651"/>
    </source>
</evidence>
<gene>
    <name evidence="9" type="ORF">QEP67_22880</name>
</gene>
<dbReference type="AlphaFoldDB" id="A0AAU8F3U4"/>
<dbReference type="InterPro" id="IPR011701">
    <property type="entry name" value="MFS"/>
</dbReference>
<dbReference type="CDD" id="cd17324">
    <property type="entry name" value="MFS_NepI_like"/>
    <property type="match status" value="1"/>
</dbReference>
<feature type="transmembrane region" description="Helical" evidence="7">
    <location>
        <begin position="45"/>
        <end position="66"/>
    </location>
</feature>
<feature type="transmembrane region" description="Helical" evidence="7">
    <location>
        <begin position="132"/>
        <end position="150"/>
    </location>
</feature>
<proteinExistence type="predicted"/>
<dbReference type="InterPro" id="IPR050189">
    <property type="entry name" value="MFS_Efflux_Transporters"/>
</dbReference>
<evidence type="ECO:0000313" key="9">
    <source>
        <dbReference type="EMBL" id="XCH18277.1"/>
    </source>
</evidence>
<comment type="subcellular location">
    <subcellularLocation>
        <location evidence="1">Cell membrane</location>
        <topology evidence="1">Multi-pass membrane protein</topology>
    </subcellularLocation>
</comment>
<dbReference type="Gene3D" id="1.20.1250.20">
    <property type="entry name" value="MFS general substrate transporter like domains"/>
    <property type="match status" value="1"/>
</dbReference>
<dbReference type="EMBL" id="CP123058">
    <property type="protein sequence ID" value="XCH18277.1"/>
    <property type="molecule type" value="Genomic_DNA"/>
</dbReference>
<feature type="transmembrane region" description="Helical" evidence="7">
    <location>
        <begin position="358"/>
        <end position="376"/>
    </location>
</feature>
<organism evidence="9">
    <name type="scientific">Bacillus cereus group sp. MS39</name>
    <dbReference type="NCBI Taxonomy" id="3041344"/>
    <lineage>
        <taxon>Bacteria</taxon>
        <taxon>Bacillati</taxon>
        <taxon>Bacillota</taxon>
        <taxon>Bacilli</taxon>
        <taxon>Bacillales</taxon>
        <taxon>Bacillaceae</taxon>
        <taxon>Bacillus</taxon>
        <taxon>Bacillus cereus group</taxon>
    </lineage>
</organism>
<dbReference type="InterPro" id="IPR036259">
    <property type="entry name" value="MFS_trans_sf"/>
</dbReference>
<dbReference type="RefSeq" id="WP_353706440.1">
    <property type="nucleotide sequence ID" value="NZ_CP123058.1"/>
</dbReference>
<dbReference type="InterPro" id="IPR020846">
    <property type="entry name" value="MFS_dom"/>
</dbReference>
<dbReference type="GO" id="GO:0022857">
    <property type="term" value="F:transmembrane transporter activity"/>
    <property type="evidence" value="ECO:0007669"/>
    <property type="project" value="InterPro"/>
</dbReference>
<feature type="transmembrane region" description="Helical" evidence="7">
    <location>
        <begin position="97"/>
        <end position="120"/>
    </location>
</feature>
<keyword evidence="5 7" id="KW-1133">Transmembrane helix</keyword>
<reference evidence="9" key="1">
    <citation type="submission" date="2023-04" db="EMBL/GenBank/DDBJ databases">
        <title>Bacillus cereus group whole genome sequencing.</title>
        <authorList>
            <person name="Kang M."/>
            <person name="Kim H.J."/>
        </authorList>
    </citation>
    <scope>NUCLEOTIDE SEQUENCE</scope>
    <source>
        <strain evidence="9">MS39</strain>
    </source>
</reference>
<dbReference type="PANTHER" id="PTHR43124:SF3">
    <property type="entry name" value="CHLORAMPHENICOL EFFLUX PUMP RV0191"/>
    <property type="match status" value="1"/>
</dbReference>